<dbReference type="PANTHER" id="PTHR31118">
    <property type="entry name" value="CYCLASE-LIKE PROTEIN 2"/>
    <property type="match status" value="1"/>
</dbReference>
<dbReference type="Proteomes" id="UP001214530">
    <property type="component" value="Chromosome"/>
</dbReference>
<dbReference type="AlphaFoldDB" id="A0AAJ5W9C6"/>
<dbReference type="PANTHER" id="PTHR31118:SF32">
    <property type="entry name" value="KYNURENINE FORMAMIDASE"/>
    <property type="match status" value="1"/>
</dbReference>
<proteinExistence type="predicted"/>
<dbReference type="InterPro" id="IPR007325">
    <property type="entry name" value="KFase/CYL"/>
</dbReference>
<dbReference type="EMBL" id="CP119313">
    <property type="protein sequence ID" value="WEK19663.1"/>
    <property type="molecule type" value="Genomic_DNA"/>
</dbReference>
<gene>
    <name evidence="1" type="ORF">P0Y49_00645</name>
</gene>
<dbReference type="GO" id="GO:0004061">
    <property type="term" value="F:arylformamidase activity"/>
    <property type="evidence" value="ECO:0007669"/>
    <property type="project" value="InterPro"/>
</dbReference>
<evidence type="ECO:0000313" key="1">
    <source>
        <dbReference type="EMBL" id="WEK19663.1"/>
    </source>
</evidence>
<sequence>MEIIGLSYFLNKDTPVYGGRKDVIEIKQVTSINNGDTANNLQISFPNHAGTHIDFPYHFSNDGKKCEDYDPSFWIFKRIGFIKCSVDKIEEAIVNLPGEIELLILKTGFGSKREFEEYWEQQPVIKAGFADLFRCRFSNLRAFGFDMISLTSKLDRAEGKEAHIQFLIENDILIIEDMKLDGLDECPDMVIVSPLLISGADGVPCNVVALFNAN</sequence>
<dbReference type="Pfam" id="PF04199">
    <property type="entry name" value="Cyclase"/>
    <property type="match status" value="1"/>
</dbReference>
<organism evidence="1 2">
    <name type="scientific">Candidatus Pedobacter colombiensis</name>
    <dbReference type="NCBI Taxonomy" id="3121371"/>
    <lineage>
        <taxon>Bacteria</taxon>
        <taxon>Pseudomonadati</taxon>
        <taxon>Bacteroidota</taxon>
        <taxon>Sphingobacteriia</taxon>
        <taxon>Sphingobacteriales</taxon>
        <taxon>Sphingobacteriaceae</taxon>
        <taxon>Pedobacter</taxon>
    </lineage>
</organism>
<protein>
    <submittedName>
        <fullName evidence="1">Cyclase family protein</fullName>
    </submittedName>
</protein>
<name>A0AAJ5W9C6_9SPHI</name>
<dbReference type="Gene3D" id="3.50.30.50">
    <property type="entry name" value="Putative cyclase"/>
    <property type="match status" value="1"/>
</dbReference>
<reference evidence="1" key="1">
    <citation type="submission" date="2023-03" db="EMBL/GenBank/DDBJ databases">
        <title>Andean soil-derived lignocellulolytic bacterial consortium as a source of novel taxa and putative plastic-active enzymes.</title>
        <authorList>
            <person name="Diaz-Garcia L."/>
            <person name="Chuvochina M."/>
            <person name="Feuerriegel G."/>
            <person name="Bunk B."/>
            <person name="Sproer C."/>
            <person name="Streit W.R."/>
            <person name="Rodriguez L.M."/>
            <person name="Overmann J."/>
            <person name="Jimenez D.J."/>
        </authorList>
    </citation>
    <scope>NUCLEOTIDE SEQUENCE</scope>
    <source>
        <strain evidence="1">MAG 3858</strain>
    </source>
</reference>
<dbReference type="InterPro" id="IPR037175">
    <property type="entry name" value="KFase_sf"/>
</dbReference>
<dbReference type="GO" id="GO:0019441">
    <property type="term" value="P:L-tryptophan catabolic process to kynurenine"/>
    <property type="evidence" value="ECO:0007669"/>
    <property type="project" value="InterPro"/>
</dbReference>
<dbReference type="SUPFAM" id="SSF102198">
    <property type="entry name" value="Putative cyclase"/>
    <property type="match status" value="1"/>
</dbReference>
<accession>A0AAJ5W9C6</accession>
<evidence type="ECO:0000313" key="2">
    <source>
        <dbReference type="Proteomes" id="UP001214530"/>
    </source>
</evidence>